<feature type="compositionally biased region" description="Polar residues" evidence="1">
    <location>
        <begin position="174"/>
        <end position="186"/>
    </location>
</feature>
<feature type="region of interest" description="Disordered" evidence="1">
    <location>
        <begin position="388"/>
        <end position="415"/>
    </location>
</feature>
<comment type="caution">
    <text evidence="2">The sequence shown here is derived from an EMBL/GenBank/DDBJ whole genome shotgun (WGS) entry which is preliminary data.</text>
</comment>
<feature type="compositionally biased region" description="Low complexity" evidence="1">
    <location>
        <begin position="69"/>
        <end position="92"/>
    </location>
</feature>
<reference evidence="2 3" key="1">
    <citation type="submission" date="2018-11" db="EMBL/GenBank/DDBJ databases">
        <title>Genome sequence of Apiotrichum porosum DSM 27194.</title>
        <authorList>
            <person name="Aliyu H."/>
            <person name="Gorte O."/>
            <person name="Ochsenreither K."/>
        </authorList>
    </citation>
    <scope>NUCLEOTIDE SEQUENCE [LARGE SCALE GENOMIC DNA]</scope>
    <source>
        <strain evidence="2 3">DSM 27194</strain>
    </source>
</reference>
<gene>
    <name evidence="2" type="ORF">EHS24_009467</name>
</gene>
<feature type="compositionally biased region" description="Polar residues" evidence="1">
    <location>
        <begin position="120"/>
        <end position="131"/>
    </location>
</feature>
<name>A0A427XM67_9TREE</name>
<feature type="region of interest" description="Disordered" evidence="1">
    <location>
        <begin position="120"/>
        <end position="148"/>
    </location>
</feature>
<evidence type="ECO:0000256" key="1">
    <source>
        <dbReference type="SAM" id="MobiDB-lite"/>
    </source>
</evidence>
<organism evidence="2 3">
    <name type="scientific">Apiotrichum porosum</name>
    <dbReference type="NCBI Taxonomy" id="105984"/>
    <lineage>
        <taxon>Eukaryota</taxon>
        <taxon>Fungi</taxon>
        <taxon>Dikarya</taxon>
        <taxon>Basidiomycota</taxon>
        <taxon>Agaricomycotina</taxon>
        <taxon>Tremellomycetes</taxon>
        <taxon>Trichosporonales</taxon>
        <taxon>Trichosporonaceae</taxon>
        <taxon>Apiotrichum</taxon>
    </lineage>
</organism>
<evidence type="ECO:0000313" key="3">
    <source>
        <dbReference type="Proteomes" id="UP000279236"/>
    </source>
</evidence>
<feature type="compositionally biased region" description="Pro residues" evidence="1">
    <location>
        <begin position="24"/>
        <end position="35"/>
    </location>
</feature>
<feature type="region of interest" description="Disordered" evidence="1">
    <location>
        <begin position="1"/>
        <end position="108"/>
    </location>
</feature>
<keyword evidence="3" id="KW-1185">Reference proteome</keyword>
<dbReference type="RefSeq" id="XP_028474916.1">
    <property type="nucleotide sequence ID" value="XM_028624748.1"/>
</dbReference>
<accession>A0A427XM67</accession>
<evidence type="ECO:0000313" key="2">
    <source>
        <dbReference type="EMBL" id="RSH79807.1"/>
    </source>
</evidence>
<feature type="region of interest" description="Disordered" evidence="1">
    <location>
        <begin position="161"/>
        <end position="186"/>
    </location>
</feature>
<proteinExistence type="predicted"/>
<dbReference type="OrthoDB" id="10683502at2759"/>
<protein>
    <submittedName>
        <fullName evidence="2">Uncharacterized protein</fullName>
    </submittedName>
</protein>
<dbReference type="Proteomes" id="UP000279236">
    <property type="component" value="Unassembled WGS sequence"/>
</dbReference>
<dbReference type="EMBL" id="RSCE01000009">
    <property type="protein sequence ID" value="RSH79807.1"/>
    <property type="molecule type" value="Genomic_DNA"/>
</dbReference>
<dbReference type="GeneID" id="39594010"/>
<sequence>MSRPRVSSRKTPPSPLALAAIILPPAPPSSPPSPSPRRRRAHQMRLRDPGCYGLYTLSEEEEDDHKSSRFSWASSSSSSSYSPSSPTTTASVDSHDLYTPGSENEDPFLFEDWGMEVDTPTISNFRGSKTSAPVRPSRRPPPLDLEPYHIPVRMVRTPTARSARFSGLKPPRVSTASSTALPRTPTVASTPELLPALPILAHDEWNSRRQGAASSEPQTPATPLSPSTPTPSEPIGINLVSALRELLTSCGEYEGFANEEMFADAIEFGQPPKARTPPPCPPKADPVTPFCKYAVQMPRAPRATTTKAERRTTTVLGDHSYLQSLSAECRENIMDADEDMYPFDTRSLRSIPSLPSLSPCSSFSSLSSASSAVSLSSMASASSYTSLGSVSGSSCHNITPPPATKATRRVSSRRQLPVRTALPSSWTGYI</sequence>
<dbReference type="AlphaFoldDB" id="A0A427XM67"/>
<feature type="region of interest" description="Disordered" evidence="1">
    <location>
        <begin position="207"/>
        <end position="235"/>
    </location>
</feature>